<keyword evidence="1" id="KW-0812">Transmembrane</keyword>
<dbReference type="EMBL" id="CP093349">
    <property type="protein sequence ID" value="WOH08916.1"/>
    <property type="molecule type" value="Genomic_DNA"/>
</dbReference>
<accession>A0AAF1BA55</accession>
<protein>
    <submittedName>
        <fullName evidence="2">Uncharacterized protein</fullName>
    </submittedName>
</protein>
<keyword evidence="3" id="KW-1185">Reference proteome</keyword>
<evidence type="ECO:0000313" key="2">
    <source>
        <dbReference type="EMBL" id="WOH08916.1"/>
    </source>
</evidence>
<evidence type="ECO:0000256" key="1">
    <source>
        <dbReference type="SAM" id="Phobius"/>
    </source>
</evidence>
<keyword evidence="1" id="KW-0472">Membrane</keyword>
<gene>
    <name evidence="2" type="ORF">DCAR_0728367</name>
</gene>
<feature type="transmembrane region" description="Helical" evidence="1">
    <location>
        <begin position="12"/>
        <end position="29"/>
    </location>
</feature>
<reference evidence="2" key="2">
    <citation type="submission" date="2022-03" db="EMBL/GenBank/DDBJ databases">
        <title>Draft title - Genomic analysis of global carrot germplasm unveils the trajectory of domestication and the origin of high carotenoid orange carrot.</title>
        <authorList>
            <person name="Iorizzo M."/>
            <person name="Ellison S."/>
            <person name="Senalik D."/>
            <person name="Macko-Podgorni A."/>
            <person name="Grzebelus D."/>
            <person name="Bostan H."/>
            <person name="Rolling W."/>
            <person name="Curaba J."/>
            <person name="Simon P."/>
        </authorList>
    </citation>
    <scope>NUCLEOTIDE SEQUENCE</scope>
    <source>
        <tissue evidence="2">Leaf</tissue>
    </source>
</reference>
<evidence type="ECO:0000313" key="3">
    <source>
        <dbReference type="Proteomes" id="UP000077755"/>
    </source>
</evidence>
<keyword evidence="1" id="KW-1133">Transmembrane helix</keyword>
<reference evidence="2" key="1">
    <citation type="journal article" date="2016" name="Nat. Genet.">
        <title>A high-quality carrot genome assembly provides new insights into carotenoid accumulation and asterid genome evolution.</title>
        <authorList>
            <person name="Iorizzo M."/>
            <person name="Ellison S."/>
            <person name="Senalik D."/>
            <person name="Zeng P."/>
            <person name="Satapoomin P."/>
            <person name="Huang J."/>
            <person name="Bowman M."/>
            <person name="Iovene M."/>
            <person name="Sanseverino W."/>
            <person name="Cavagnaro P."/>
            <person name="Yildiz M."/>
            <person name="Macko-Podgorni A."/>
            <person name="Moranska E."/>
            <person name="Grzebelus E."/>
            <person name="Grzebelus D."/>
            <person name="Ashrafi H."/>
            <person name="Zheng Z."/>
            <person name="Cheng S."/>
            <person name="Spooner D."/>
            <person name="Van Deynze A."/>
            <person name="Simon P."/>
        </authorList>
    </citation>
    <scope>NUCLEOTIDE SEQUENCE</scope>
    <source>
        <tissue evidence="2">Leaf</tissue>
    </source>
</reference>
<dbReference type="PANTHER" id="PTHR34364">
    <property type="entry name" value="WAS/WASL-INTERACTING FAMILY PROTEIN"/>
    <property type="match status" value="1"/>
</dbReference>
<organism evidence="2 3">
    <name type="scientific">Daucus carota subsp. sativus</name>
    <name type="common">Carrot</name>
    <dbReference type="NCBI Taxonomy" id="79200"/>
    <lineage>
        <taxon>Eukaryota</taxon>
        <taxon>Viridiplantae</taxon>
        <taxon>Streptophyta</taxon>
        <taxon>Embryophyta</taxon>
        <taxon>Tracheophyta</taxon>
        <taxon>Spermatophyta</taxon>
        <taxon>Magnoliopsida</taxon>
        <taxon>eudicotyledons</taxon>
        <taxon>Gunneridae</taxon>
        <taxon>Pentapetalae</taxon>
        <taxon>asterids</taxon>
        <taxon>campanulids</taxon>
        <taxon>Apiales</taxon>
        <taxon>Apiaceae</taxon>
        <taxon>Apioideae</taxon>
        <taxon>Scandiceae</taxon>
        <taxon>Daucinae</taxon>
        <taxon>Daucus</taxon>
        <taxon>Daucus sect. Daucus</taxon>
    </lineage>
</organism>
<sequence>MVQSVGVRYKLVWRLLIISNLALGAYMFATPRRKSTGKEDATLKAESKARSLTAISSPPIVTMEPVDVDLPIPENQKQELLK</sequence>
<proteinExistence type="predicted"/>
<dbReference type="PANTHER" id="PTHR34364:SF9">
    <property type="match status" value="1"/>
</dbReference>
<dbReference type="Proteomes" id="UP000077755">
    <property type="component" value="Chromosome 7"/>
</dbReference>
<dbReference type="AlphaFoldDB" id="A0AAF1BA55"/>
<name>A0AAF1BA55_DAUCS</name>